<dbReference type="InterPro" id="IPR003959">
    <property type="entry name" value="ATPase_AAA_core"/>
</dbReference>
<dbReference type="InterPro" id="IPR019489">
    <property type="entry name" value="Clp_ATPase_C"/>
</dbReference>
<dbReference type="Pfam" id="PF07724">
    <property type="entry name" value="AAA_2"/>
    <property type="match status" value="1"/>
</dbReference>
<dbReference type="PROSITE" id="PS00676">
    <property type="entry name" value="SIGMA54_INTERACT_2"/>
    <property type="match status" value="1"/>
</dbReference>
<dbReference type="GO" id="GO:0006508">
    <property type="term" value="P:proteolysis"/>
    <property type="evidence" value="ECO:0007669"/>
    <property type="project" value="UniProtKB-KW"/>
</dbReference>
<dbReference type="InterPro" id="IPR050052">
    <property type="entry name" value="ATP-dep_Clp_protease_ClpX"/>
</dbReference>
<evidence type="ECO:0000256" key="3">
    <source>
        <dbReference type="ARBA" id="ARBA00023186"/>
    </source>
</evidence>
<feature type="domain" description="Clp ATPase C-terminal" evidence="5">
    <location>
        <begin position="298"/>
        <end position="391"/>
    </location>
</feature>
<keyword evidence="3" id="KW-0143">Chaperone</keyword>
<gene>
    <name evidence="6" type="primary">clpX</name>
    <name evidence="6" type="ORF">KPL37_12775</name>
</gene>
<keyword evidence="1" id="KW-0547">Nucleotide-binding</keyword>
<dbReference type="RefSeq" id="WP_216149958.1">
    <property type="nucleotide sequence ID" value="NZ_JAHLDV010000031.1"/>
</dbReference>
<dbReference type="Proteomes" id="UP000776252">
    <property type="component" value="Unassembled WGS sequence"/>
</dbReference>
<dbReference type="SMART" id="SM01086">
    <property type="entry name" value="ClpB_D2-small"/>
    <property type="match status" value="1"/>
</dbReference>
<evidence type="ECO:0000256" key="2">
    <source>
        <dbReference type="ARBA" id="ARBA00022840"/>
    </source>
</evidence>
<name>A0ABS6BVT9_9CLOT</name>
<proteinExistence type="predicted"/>
<dbReference type="Pfam" id="PF10431">
    <property type="entry name" value="ClpB_D2-small"/>
    <property type="match status" value="1"/>
</dbReference>
<evidence type="ECO:0000259" key="4">
    <source>
        <dbReference type="SMART" id="SM00382"/>
    </source>
</evidence>
<accession>A0ABS6BVT9</accession>
<dbReference type="PANTHER" id="PTHR48102">
    <property type="entry name" value="ATP-DEPENDENT CLP PROTEASE ATP-BINDING SUBUNIT CLPX-LIKE, MITOCHONDRIAL-RELATED"/>
    <property type="match status" value="1"/>
</dbReference>
<dbReference type="InterPro" id="IPR025943">
    <property type="entry name" value="Sigma_54_int_dom_ATP-bd_2"/>
</dbReference>
<protein>
    <submittedName>
        <fullName evidence="6">ATP-dependent Clp protease ATP-binding subunit ClpX</fullName>
    </submittedName>
</protein>
<evidence type="ECO:0000256" key="1">
    <source>
        <dbReference type="ARBA" id="ARBA00022741"/>
    </source>
</evidence>
<dbReference type="GO" id="GO:0005524">
    <property type="term" value="F:ATP binding"/>
    <property type="evidence" value="ECO:0007669"/>
    <property type="project" value="UniProtKB-KW"/>
</dbReference>
<dbReference type="PANTHER" id="PTHR48102:SF7">
    <property type="entry name" value="ATP-DEPENDENT CLP PROTEASE ATP-BINDING SUBUNIT CLPX-LIKE, MITOCHONDRIAL"/>
    <property type="match status" value="1"/>
</dbReference>
<evidence type="ECO:0000313" key="6">
    <source>
        <dbReference type="EMBL" id="MBU3160620.1"/>
    </source>
</evidence>
<dbReference type="SMART" id="SM00382">
    <property type="entry name" value="AAA"/>
    <property type="match status" value="1"/>
</dbReference>
<dbReference type="InterPro" id="IPR003593">
    <property type="entry name" value="AAA+_ATPase"/>
</dbReference>
<evidence type="ECO:0000313" key="7">
    <source>
        <dbReference type="Proteomes" id="UP000776252"/>
    </source>
</evidence>
<evidence type="ECO:0000259" key="5">
    <source>
        <dbReference type="SMART" id="SM01086"/>
    </source>
</evidence>
<feature type="domain" description="AAA+ ATPase" evidence="4">
    <location>
        <begin position="71"/>
        <end position="310"/>
    </location>
</feature>
<dbReference type="NCBIfam" id="NF003745">
    <property type="entry name" value="PRK05342.1"/>
    <property type="match status" value="1"/>
</dbReference>
<comment type="caution">
    <text evidence="6">The sequence shown here is derived from an EMBL/GenBank/DDBJ whole genome shotgun (WGS) entry which is preliminary data.</text>
</comment>
<organism evidence="6 7">
    <name type="scientific">Clostridium frigoris</name>
    <dbReference type="NCBI Taxonomy" id="205327"/>
    <lineage>
        <taxon>Bacteria</taxon>
        <taxon>Bacillati</taxon>
        <taxon>Bacillota</taxon>
        <taxon>Clostridia</taxon>
        <taxon>Eubacteriales</taxon>
        <taxon>Clostridiaceae</taxon>
        <taxon>Clostridium</taxon>
    </lineage>
</organism>
<keyword evidence="7" id="KW-1185">Reference proteome</keyword>
<reference evidence="6 7" key="1">
    <citation type="submission" date="2021-06" db="EMBL/GenBank/DDBJ databases">
        <title>Clostridia strains as spoilage organisms.</title>
        <authorList>
            <person name="Wambui J."/>
            <person name="Stephan R."/>
            <person name="Stevens M.J.A."/>
        </authorList>
    </citation>
    <scope>NUCLEOTIDE SEQUENCE [LARGE SCALE GENOMIC DNA]</scope>
    <source>
        <strain evidence="6 7">DSM 14204</strain>
    </source>
</reference>
<sequence length="417" mass="46765">MLNKRNIVIKPQQEEEIHENIMPEETRVTITPKIIKELLDQSIIGQEGAKIELSIELHNHMIRIATGIDIEKHNILLTGPTGTGKTLLAKKLSEIAQVPFVIGDATSLTEAGYVGDDIESMIYSLLVRADGDIELAQKGIIFIDELDKIAKKGETMTITRDVSGEGVQQGLLKMVEGSIVRVPEGGGRKNPTSKMIEINTTNILFIAGGSFDGIETIVENRLKFSPNNRLKQFSKPGVVRTLGFNVSSTVESTVKNYEKDYEYTKYLRSNIIKKDLQEFGLIPELLGRFQVLSNLDPLSRDNLIEVLKLDTSVFEQYRKIFSYLGKTLKFNDNCFEAIADIAIEEKMGARGLVSIVSRVLRDLRYDAPSEDTKDYYIDKDYILNVYGKINKDLPIKTDIEVKVESQVAVESLETSNQ</sequence>
<dbReference type="GO" id="GO:0008233">
    <property type="term" value="F:peptidase activity"/>
    <property type="evidence" value="ECO:0007669"/>
    <property type="project" value="UniProtKB-KW"/>
</dbReference>
<dbReference type="EMBL" id="JAHLDV010000031">
    <property type="protein sequence ID" value="MBU3160620.1"/>
    <property type="molecule type" value="Genomic_DNA"/>
</dbReference>
<keyword evidence="6" id="KW-0645">Protease</keyword>
<keyword evidence="2 6" id="KW-0067">ATP-binding</keyword>
<keyword evidence="6" id="KW-0378">Hydrolase</keyword>